<gene>
    <name evidence="2" type="ORF">AK812_SmicGene27640</name>
</gene>
<reference evidence="2 3" key="1">
    <citation type="submission" date="2016-02" db="EMBL/GenBank/DDBJ databases">
        <title>Genome analysis of coral dinoflagellate symbionts highlights evolutionary adaptations to a symbiotic lifestyle.</title>
        <authorList>
            <person name="Aranda M."/>
            <person name="Li Y."/>
            <person name="Liew Y.J."/>
            <person name="Baumgarten S."/>
            <person name="Simakov O."/>
            <person name="Wilson M."/>
            <person name="Piel J."/>
            <person name="Ashoor H."/>
            <person name="Bougouffa S."/>
            <person name="Bajic V.B."/>
            <person name="Ryu T."/>
            <person name="Ravasi T."/>
            <person name="Bayer T."/>
            <person name="Micklem G."/>
            <person name="Kim H."/>
            <person name="Bhak J."/>
            <person name="Lajeunesse T.C."/>
            <person name="Voolstra C.R."/>
        </authorList>
    </citation>
    <scope>NUCLEOTIDE SEQUENCE [LARGE SCALE GENOMIC DNA]</scope>
    <source>
        <strain evidence="2 3">CCMP2467</strain>
    </source>
</reference>
<dbReference type="OrthoDB" id="415443at2759"/>
<organism evidence="2 3">
    <name type="scientific">Symbiodinium microadriaticum</name>
    <name type="common">Dinoflagellate</name>
    <name type="synonym">Zooxanthella microadriatica</name>
    <dbReference type="NCBI Taxonomy" id="2951"/>
    <lineage>
        <taxon>Eukaryota</taxon>
        <taxon>Sar</taxon>
        <taxon>Alveolata</taxon>
        <taxon>Dinophyceae</taxon>
        <taxon>Suessiales</taxon>
        <taxon>Symbiodiniaceae</taxon>
        <taxon>Symbiodinium</taxon>
    </lineage>
</organism>
<evidence type="ECO:0000313" key="3">
    <source>
        <dbReference type="Proteomes" id="UP000186817"/>
    </source>
</evidence>
<protein>
    <recommendedName>
        <fullName evidence="4">Pentatricopeptide repeat-containing protein, chloroplastic</fullName>
    </recommendedName>
</protein>
<evidence type="ECO:0008006" key="4">
    <source>
        <dbReference type="Google" id="ProtNLM"/>
    </source>
</evidence>
<evidence type="ECO:0000313" key="2">
    <source>
        <dbReference type="EMBL" id="OLP90733.1"/>
    </source>
</evidence>
<name>A0A1Q9D6A5_SYMMI</name>
<accession>A0A1Q9D6A5</accession>
<dbReference type="Gene3D" id="1.25.40.10">
    <property type="entry name" value="Tetratricopeptide repeat domain"/>
    <property type="match status" value="2"/>
</dbReference>
<proteinExistence type="predicted"/>
<evidence type="ECO:0000256" key="1">
    <source>
        <dbReference type="ARBA" id="ARBA00022737"/>
    </source>
</evidence>
<dbReference type="InterPro" id="IPR011990">
    <property type="entry name" value="TPR-like_helical_dom_sf"/>
</dbReference>
<dbReference type="PANTHER" id="PTHR47936:SF1">
    <property type="entry name" value="PENTATRICOPEPTIDE REPEAT-CONTAINING PROTEIN GUN1, CHLOROPLASTIC"/>
    <property type="match status" value="1"/>
</dbReference>
<keyword evidence="1" id="KW-0677">Repeat</keyword>
<dbReference type="Proteomes" id="UP000186817">
    <property type="component" value="Unassembled WGS sequence"/>
</dbReference>
<sequence>MRSTASDQQWASTLCQMRGISTEEDLPSYNRALVALTRNSQWTLAQQAFVTVACGLQLNAISYSIAMQASGHLLHRWPHAVNVFDSQQWAGMECNVIHAGLLASAMSSSWQKVWVLLSLLRVQALRISTILAGTALASLASHGSWWQACSFFQGCSNQELEANLIFTNTLIGATGTHWLCALDMRSHLAQQKRSLITHSASISCCDAAGMWAQACLLLEEASRGRCSLDVVVMTAWQQAVQQLLRLQASNSMLNRIPTSTAISACEKAACWVVAHSLLQRCRFSTTEFDIVLCSSCISACEKGKQWQRALWLLDVIQDMLLEANPITFGAAISACEALLGPCWALLGHPVLPFEAISFAGL</sequence>
<dbReference type="EMBL" id="LSRX01000697">
    <property type="protein sequence ID" value="OLP90733.1"/>
    <property type="molecule type" value="Genomic_DNA"/>
</dbReference>
<keyword evidence="3" id="KW-1185">Reference proteome</keyword>
<dbReference type="AlphaFoldDB" id="A0A1Q9D6A5"/>
<comment type="caution">
    <text evidence="2">The sequence shown here is derived from an EMBL/GenBank/DDBJ whole genome shotgun (WGS) entry which is preliminary data.</text>
</comment>
<dbReference type="PANTHER" id="PTHR47936">
    <property type="entry name" value="PPR_LONG DOMAIN-CONTAINING PROTEIN"/>
    <property type="match status" value="1"/>
</dbReference>